<accession>A0A081KBH6</accession>
<dbReference type="EMBL" id="JOJP01000001">
    <property type="protein sequence ID" value="KEI71502.1"/>
    <property type="molecule type" value="Genomic_DNA"/>
</dbReference>
<gene>
    <name evidence="2" type="ORF">GV64_12785</name>
</gene>
<evidence type="ECO:0000313" key="3">
    <source>
        <dbReference type="Proteomes" id="UP000027997"/>
    </source>
</evidence>
<proteinExistence type="predicted"/>
<dbReference type="GO" id="GO:0016788">
    <property type="term" value="F:hydrolase activity, acting on ester bonds"/>
    <property type="evidence" value="ECO:0007669"/>
    <property type="project" value="UniProtKB-ARBA"/>
</dbReference>
<dbReference type="InterPro" id="IPR051532">
    <property type="entry name" value="Ester_Hydrolysis_Enzymes"/>
</dbReference>
<evidence type="ECO:0000259" key="1">
    <source>
        <dbReference type="Pfam" id="PF13472"/>
    </source>
</evidence>
<name>A0A081KBH6_9GAMM</name>
<dbReference type="Gene3D" id="3.40.50.1110">
    <property type="entry name" value="SGNH hydrolase"/>
    <property type="match status" value="1"/>
</dbReference>
<dbReference type="STRING" id="305900.GV64_12785"/>
<dbReference type="Pfam" id="PF13472">
    <property type="entry name" value="Lipase_GDSL_2"/>
    <property type="match status" value="1"/>
</dbReference>
<feature type="domain" description="SGNH hydrolase-type esterase" evidence="1">
    <location>
        <begin position="28"/>
        <end position="202"/>
    </location>
</feature>
<sequence>MHCIRNLLLLAVVFIGEISMAHGNIVACVGDSITFGHSIQHPDKDAYPAVLQQLLGNEWRVKNYGANGATAIKNTPELTPYIKRDVYPESLASSPSVVIIMLGTNDSKPAFWNPGAYRRDLLSLINDYQSLPSSPRVYVATPVTSHAELRTPWDVSEANLIDVRKILIDEIRKTTSAEVITMAGMDRLLFVSDGVHPNEQGATAIAHHIFSYLQNRLNTPSRQ</sequence>
<dbReference type="InterPro" id="IPR013830">
    <property type="entry name" value="SGNH_hydro"/>
</dbReference>
<protein>
    <recommendedName>
        <fullName evidence="1">SGNH hydrolase-type esterase domain-containing protein</fullName>
    </recommendedName>
</protein>
<comment type="caution">
    <text evidence="2">The sequence shown here is derived from an EMBL/GenBank/DDBJ whole genome shotgun (WGS) entry which is preliminary data.</text>
</comment>
<dbReference type="InterPro" id="IPR036514">
    <property type="entry name" value="SGNH_hydro_sf"/>
</dbReference>
<dbReference type="SUPFAM" id="SSF52266">
    <property type="entry name" value="SGNH hydrolase"/>
    <property type="match status" value="1"/>
</dbReference>
<keyword evidence="3" id="KW-1185">Reference proteome</keyword>
<dbReference type="Proteomes" id="UP000027997">
    <property type="component" value="Unassembled WGS sequence"/>
</dbReference>
<reference evidence="2 3" key="1">
    <citation type="submission" date="2014-06" db="EMBL/GenBank/DDBJ databases">
        <title>Whole Genome Sequences of Three Symbiotic Endozoicomonas Bacteria.</title>
        <authorList>
            <person name="Neave M.J."/>
            <person name="Apprill A."/>
            <person name="Voolstra C.R."/>
        </authorList>
    </citation>
    <scope>NUCLEOTIDE SEQUENCE [LARGE SCALE GENOMIC DNA]</scope>
    <source>
        <strain evidence="2 3">DSM 22380</strain>
    </source>
</reference>
<dbReference type="PANTHER" id="PTHR30383">
    <property type="entry name" value="THIOESTERASE 1/PROTEASE 1/LYSOPHOSPHOLIPASE L1"/>
    <property type="match status" value="1"/>
</dbReference>
<organism evidence="2 3">
    <name type="scientific">Endozoicomonas elysicola</name>
    <dbReference type="NCBI Taxonomy" id="305900"/>
    <lineage>
        <taxon>Bacteria</taxon>
        <taxon>Pseudomonadati</taxon>
        <taxon>Pseudomonadota</taxon>
        <taxon>Gammaproteobacteria</taxon>
        <taxon>Oceanospirillales</taxon>
        <taxon>Endozoicomonadaceae</taxon>
        <taxon>Endozoicomonas</taxon>
    </lineage>
</organism>
<dbReference type="AlphaFoldDB" id="A0A081KBH6"/>
<evidence type="ECO:0000313" key="2">
    <source>
        <dbReference type="EMBL" id="KEI71502.1"/>
    </source>
</evidence>
<dbReference type="eggNOG" id="COG2755">
    <property type="taxonomic scope" value="Bacteria"/>
</dbReference>